<feature type="domain" description="Secretion system C-terminal sorting" evidence="2">
    <location>
        <begin position="41"/>
        <end position="106"/>
    </location>
</feature>
<keyword evidence="1" id="KW-0732">Signal</keyword>
<dbReference type="NCBIfam" id="TIGR04183">
    <property type="entry name" value="Por_Secre_tail"/>
    <property type="match status" value="1"/>
</dbReference>
<dbReference type="EMBL" id="QPIG01000001">
    <property type="protein sequence ID" value="RCU58366.1"/>
    <property type="molecule type" value="Genomic_DNA"/>
</dbReference>
<reference evidence="3 4" key="1">
    <citation type="submission" date="2018-07" db="EMBL/GenBank/DDBJ databases">
        <title>Oceanihabitans testaceum sp. nov., isolated from marine sediment.</title>
        <authorList>
            <person name="Li C.-M."/>
        </authorList>
    </citation>
    <scope>NUCLEOTIDE SEQUENCE [LARGE SCALE GENOMIC DNA]</scope>
    <source>
        <strain evidence="3 4">S9-10</strain>
    </source>
</reference>
<comment type="caution">
    <text evidence="3">The sequence shown here is derived from an EMBL/GenBank/DDBJ whole genome shotgun (WGS) entry which is preliminary data.</text>
</comment>
<name>A0A368P7D5_9FLAO</name>
<dbReference type="RefSeq" id="WP_113965780.1">
    <property type="nucleotide sequence ID" value="NZ_QNRP01000001.1"/>
</dbReference>
<evidence type="ECO:0000313" key="4">
    <source>
        <dbReference type="Proteomes" id="UP000252249"/>
    </source>
</evidence>
<accession>A0A368P7D5</accession>
<dbReference type="InterPro" id="IPR026444">
    <property type="entry name" value="Secre_tail"/>
</dbReference>
<protein>
    <submittedName>
        <fullName evidence="3">T9SS C-terminal target domain-containing protein</fullName>
    </submittedName>
</protein>
<sequence length="109" mass="12493">MNVDNEVYSTANWDNDNNSFIFSEDCELINTINNKLSNVNIYPNPVVHTLYIDIENKQQLQDVSIINMEGKELLISTENEIDLSSLSSGIYFAVMNINQNKIVKKILKH</sequence>
<proteinExistence type="predicted"/>
<dbReference type="AlphaFoldDB" id="A0A368P7D5"/>
<dbReference type="OrthoDB" id="862563at2"/>
<evidence type="ECO:0000259" key="2">
    <source>
        <dbReference type="Pfam" id="PF18962"/>
    </source>
</evidence>
<gene>
    <name evidence="3" type="ORF">DU428_03045</name>
</gene>
<dbReference type="Proteomes" id="UP000252249">
    <property type="component" value="Unassembled WGS sequence"/>
</dbReference>
<dbReference type="Pfam" id="PF18962">
    <property type="entry name" value="Por_Secre_tail"/>
    <property type="match status" value="1"/>
</dbReference>
<evidence type="ECO:0000313" key="3">
    <source>
        <dbReference type="EMBL" id="RCU58366.1"/>
    </source>
</evidence>
<evidence type="ECO:0000256" key="1">
    <source>
        <dbReference type="ARBA" id="ARBA00022729"/>
    </source>
</evidence>
<keyword evidence="4" id="KW-1185">Reference proteome</keyword>
<organism evidence="3 4">
    <name type="scientific">Oceanihabitans sediminis</name>
    <dbReference type="NCBI Taxonomy" id="1812012"/>
    <lineage>
        <taxon>Bacteria</taxon>
        <taxon>Pseudomonadati</taxon>
        <taxon>Bacteroidota</taxon>
        <taxon>Flavobacteriia</taxon>
        <taxon>Flavobacteriales</taxon>
        <taxon>Flavobacteriaceae</taxon>
        <taxon>Oceanihabitans</taxon>
    </lineage>
</organism>